<dbReference type="PANTHER" id="PTHR43537:SF5">
    <property type="entry name" value="UXU OPERON TRANSCRIPTIONAL REGULATOR"/>
    <property type="match status" value="1"/>
</dbReference>
<dbReference type="EMBL" id="SLVV01000002">
    <property type="protein sequence ID" value="TCN27456.1"/>
    <property type="molecule type" value="Genomic_DNA"/>
</dbReference>
<name>A0A4R2BKF4_9BACI</name>
<keyword evidence="6" id="KW-1185">Reference proteome</keyword>
<dbReference type="AlphaFoldDB" id="A0A4R2BKF4"/>
<sequence>MKTQSIKVSTVNKEVYKQLRLMISRGEIPPGHKITIRTLAEKFGVSTMPVREAIRRLQAEGFLQIRDRSVVVPNRSLDEVRQIFFIRQQLETLAVEWAYYNFKMQDIERLKMILLEMDAENIPSYDWHLLNRKFHLELYSKAQSTPLLQLIKNVWDTSAAYIHLFQEGGDSFEERQAQHYSMIKLLEEKNAAGLMALLTQHLTDSFNRIKKEMDMLQQT</sequence>
<dbReference type="PANTHER" id="PTHR43537">
    <property type="entry name" value="TRANSCRIPTIONAL REGULATOR, GNTR FAMILY"/>
    <property type="match status" value="1"/>
</dbReference>
<dbReference type="Gene3D" id="1.10.10.10">
    <property type="entry name" value="Winged helix-like DNA-binding domain superfamily/Winged helix DNA-binding domain"/>
    <property type="match status" value="1"/>
</dbReference>
<dbReference type="GO" id="GO:0003700">
    <property type="term" value="F:DNA-binding transcription factor activity"/>
    <property type="evidence" value="ECO:0007669"/>
    <property type="project" value="InterPro"/>
</dbReference>
<dbReference type="Pfam" id="PF07729">
    <property type="entry name" value="FCD"/>
    <property type="match status" value="1"/>
</dbReference>
<comment type="caution">
    <text evidence="5">The sequence shown here is derived from an EMBL/GenBank/DDBJ whole genome shotgun (WGS) entry which is preliminary data.</text>
</comment>
<dbReference type="InterPro" id="IPR000524">
    <property type="entry name" value="Tscrpt_reg_HTH_GntR"/>
</dbReference>
<dbReference type="Gene3D" id="1.20.120.530">
    <property type="entry name" value="GntR ligand-binding domain-like"/>
    <property type="match status" value="1"/>
</dbReference>
<dbReference type="InterPro" id="IPR036388">
    <property type="entry name" value="WH-like_DNA-bd_sf"/>
</dbReference>
<evidence type="ECO:0000256" key="1">
    <source>
        <dbReference type="ARBA" id="ARBA00023015"/>
    </source>
</evidence>
<accession>A0A4R2BKF4</accession>
<gene>
    <name evidence="5" type="ORF">EV146_102409</name>
</gene>
<feature type="domain" description="HTH gntR-type" evidence="4">
    <location>
        <begin position="9"/>
        <end position="75"/>
    </location>
</feature>
<dbReference type="SUPFAM" id="SSF46785">
    <property type="entry name" value="Winged helix' DNA-binding domain"/>
    <property type="match status" value="1"/>
</dbReference>
<dbReference type="SMART" id="SM00345">
    <property type="entry name" value="HTH_GNTR"/>
    <property type="match status" value="1"/>
</dbReference>
<dbReference type="SMART" id="SM00895">
    <property type="entry name" value="FCD"/>
    <property type="match status" value="1"/>
</dbReference>
<dbReference type="InterPro" id="IPR008920">
    <property type="entry name" value="TF_FadR/GntR_C"/>
</dbReference>
<dbReference type="CDD" id="cd07377">
    <property type="entry name" value="WHTH_GntR"/>
    <property type="match status" value="1"/>
</dbReference>
<dbReference type="GO" id="GO:0003677">
    <property type="term" value="F:DNA binding"/>
    <property type="evidence" value="ECO:0007669"/>
    <property type="project" value="UniProtKB-KW"/>
</dbReference>
<proteinExistence type="predicted"/>
<evidence type="ECO:0000313" key="5">
    <source>
        <dbReference type="EMBL" id="TCN27456.1"/>
    </source>
</evidence>
<dbReference type="PROSITE" id="PS50949">
    <property type="entry name" value="HTH_GNTR"/>
    <property type="match status" value="1"/>
</dbReference>
<dbReference type="InterPro" id="IPR011711">
    <property type="entry name" value="GntR_C"/>
</dbReference>
<protein>
    <submittedName>
        <fullName evidence="5">DNA-binding GntR family transcriptional regulator</fullName>
    </submittedName>
</protein>
<reference evidence="5 6" key="1">
    <citation type="journal article" date="2015" name="Stand. Genomic Sci.">
        <title>Genomic Encyclopedia of Bacterial and Archaeal Type Strains, Phase III: the genomes of soil and plant-associated and newly described type strains.</title>
        <authorList>
            <person name="Whitman W.B."/>
            <person name="Woyke T."/>
            <person name="Klenk H.P."/>
            <person name="Zhou Y."/>
            <person name="Lilburn T.G."/>
            <person name="Beck B.J."/>
            <person name="De Vos P."/>
            <person name="Vandamme P."/>
            <person name="Eisen J.A."/>
            <person name="Garrity G."/>
            <person name="Hugenholtz P."/>
            <person name="Kyrpides N.C."/>
        </authorList>
    </citation>
    <scope>NUCLEOTIDE SEQUENCE [LARGE SCALE GENOMIC DNA]</scope>
    <source>
        <strain evidence="5 6">CV53</strain>
    </source>
</reference>
<dbReference type="Pfam" id="PF00392">
    <property type="entry name" value="GntR"/>
    <property type="match status" value="1"/>
</dbReference>
<dbReference type="Proteomes" id="UP000295689">
    <property type="component" value="Unassembled WGS sequence"/>
</dbReference>
<dbReference type="SUPFAM" id="SSF48008">
    <property type="entry name" value="GntR ligand-binding domain-like"/>
    <property type="match status" value="1"/>
</dbReference>
<dbReference type="RefSeq" id="WP_132002380.1">
    <property type="nucleotide sequence ID" value="NZ_JABUHM010000001.1"/>
</dbReference>
<evidence type="ECO:0000259" key="4">
    <source>
        <dbReference type="PROSITE" id="PS50949"/>
    </source>
</evidence>
<evidence type="ECO:0000313" key="6">
    <source>
        <dbReference type="Proteomes" id="UP000295689"/>
    </source>
</evidence>
<keyword evidence="1" id="KW-0805">Transcription regulation</keyword>
<keyword evidence="3" id="KW-0804">Transcription</keyword>
<evidence type="ECO:0000256" key="3">
    <source>
        <dbReference type="ARBA" id="ARBA00023163"/>
    </source>
</evidence>
<evidence type="ECO:0000256" key="2">
    <source>
        <dbReference type="ARBA" id="ARBA00023125"/>
    </source>
</evidence>
<keyword evidence="2 5" id="KW-0238">DNA-binding</keyword>
<dbReference type="InterPro" id="IPR036390">
    <property type="entry name" value="WH_DNA-bd_sf"/>
</dbReference>
<organism evidence="5 6">
    <name type="scientific">Mesobacillus foraminis</name>
    <dbReference type="NCBI Taxonomy" id="279826"/>
    <lineage>
        <taxon>Bacteria</taxon>
        <taxon>Bacillati</taxon>
        <taxon>Bacillota</taxon>
        <taxon>Bacilli</taxon>
        <taxon>Bacillales</taxon>
        <taxon>Bacillaceae</taxon>
        <taxon>Mesobacillus</taxon>
    </lineage>
</organism>